<dbReference type="Pfam" id="PF10000">
    <property type="entry name" value="ACT_3"/>
    <property type="match status" value="1"/>
</dbReference>
<proteinExistence type="predicted"/>
<evidence type="ECO:0000259" key="1">
    <source>
        <dbReference type="Pfam" id="PF10000"/>
    </source>
</evidence>
<dbReference type="RefSeq" id="WP_013153319.1">
    <property type="nucleotide sequence ID" value="NC_014210.1"/>
</dbReference>
<dbReference type="SUPFAM" id="SSF55021">
    <property type="entry name" value="ACT-like"/>
    <property type="match status" value="2"/>
</dbReference>
<dbReference type="PANTHER" id="PTHR39199:SF1">
    <property type="entry name" value="BLR5128 PROTEIN"/>
    <property type="match status" value="1"/>
</dbReference>
<dbReference type="HOGENOM" id="CLU_113369_0_0_11"/>
<dbReference type="Proteomes" id="UP000002219">
    <property type="component" value="Chromosome 1"/>
</dbReference>
<evidence type="ECO:0000313" key="4">
    <source>
        <dbReference type="Proteomes" id="UP000002219"/>
    </source>
</evidence>
<dbReference type="STRING" id="446468.Ndas_2290"/>
<organism evidence="3 4">
    <name type="scientific">Nocardiopsis dassonvillei (strain ATCC 23218 / DSM 43111 / CIP 107115 / JCM 7437 / KCTC 9190 / NBRC 14626 / NCTC 10488 / NRRL B-5397 / IMRU 509)</name>
    <name type="common">Actinomadura dassonvillei</name>
    <dbReference type="NCBI Taxonomy" id="446468"/>
    <lineage>
        <taxon>Bacteria</taxon>
        <taxon>Bacillati</taxon>
        <taxon>Actinomycetota</taxon>
        <taxon>Actinomycetes</taxon>
        <taxon>Streptosporangiales</taxon>
        <taxon>Nocardiopsidaceae</taxon>
        <taxon>Nocardiopsis</taxon>
    </lineage>
</organism>
<dbReference type="Gene3D" id="3.30.2130.10">
    <property type="entry name" value="VC0802-like"/>
    <property type="match status" value="1"/>
</dbReference>
<feature type="domain" description="DUF2241" evidence="1">
    <location>
        <begin position="4"/>
        <end position="67"/>
    </location>
</feature>
<dbReference type="AlphaFoldDB" id="D7AVM3"/>
<dbReference type="eggNOG" id="COG3602">
    <property type="taxonomic scope" value="Bacteria"/>
</dbReference>
<protein>
    <submittedName>
        <fullName evidence="3">Uncharacterized protein</fullName>
    </submittedName>
</protein>
<evidence type="ECO:0000259" key="2">
    <source>
        <dbReference type="Pfam" id="PF13840"/>
    </source>
</evidence>
<dbReference type="InterPro" id="IPR045865">
    <property type="entry name" value="ACT-like_dom_sf"/>
</dbReference>
<dbReference type="KEGG" id="nda:Ndas_2290"/>
<feature type="domain" description="CASTOR ACT" evidence="2">
    <location>
        <begin position="70"/>
        <end position="125"/>
    </location>
</feature>
<dbReference type="Pfam" id="PF13840">
    <property type="entry name" value="ACT_7"/>
    <property type="match status" value="1"/>
</dbReference>
<dbReference type="InterPro" id="IPR018717">
    <property type="entry name" value="DUF2241"/>
</dbReference>
<dbReference type="GeneID" id="91484871"/>
<dbReference type="PANTHER" id="PTHR39199">
    <property type="entry name" value="BLR5128 PROTEIN"/>
    <property type="match status" value="1"/>
</dbReference>
<accession>D7AVM3</accession>
<gene>
    <name evidence="3" type="ordered locus">Ndas_2290</name>
</gene>
<keyword evidence="4" id="KW-1185">Reference proteome</keyword>
<dbReference type="OrthoDB" id="9797178at2"/>
<name>D7AVM3_NOCDD</name>
<dbReference type="EMBL" id="CP002040">
    <property type="protein sequence ID" value="ADH67712.1"/>
    <property type="molecule type" value="Genomic_DNA"/>
</dbReference>
<evidence type="ECO:0000313" key="3">
    <source>
        <dbReference type="EMBL" id="ADH67712.1"/>
    </source>
</evidence>
<reference evidence="3 4" key="1">
    <citation type="journal article" date="2010" name="Stand. Genomic Sci.">
        <title>Complete genome sequence of Nocardiopsis dassonvillei type strain (IMRU 509).</title>
        <authorList>
            <person name="Sun H."/>
            <person name="Lapidus A."/>
            <person name="Nolan M."/>
            <person name="Lucas S."/>
            <person name="Del Rio T.G."/>
            <person name="Tice H."/>
            <person name="Cheng J.F."/>
            <person name="Tapia R."/>
            <person name="Han C."/>
            <person name="Goodwin L."/>
            <person name="Pitluck S."/>
            <person name="Pagani I."/>
            <person name="Ivanova N."/>
            <person name="Mavromatis K."/>
            <person name="Mikhailova N."/>
            <person name="Pati A."/>
            <person name="Chen A."/>
            <person name="Palaniappan K."/>
            <person name="Land M."/>
            <person name="Hauser L."/>
            <person name="Chang Y.J."/>
            <person name="Jeffries C.D."/>
            <person name="Djao O.D."/>
            <person name="Rohde M."/>
            <person name="Sikorski J."/>
            <person name="Goker M."/>
            <person name="Woyke T."/>
            <person name="Bristow J."/>
            <person name="Eisen J.A."/>
            <person name="Markowitz V."/>
            <person name="Hugenholtz P."/>
            <person name="Kyrpides N.C."/>
            <person name="Klenk H.P."/>
        </authorList>
    </citation>
    <scope>NUCLEOTIDE SEQUENCE [LARGE SCALE GENOMIC DNA]</scope>
    <source>
        <strain evidence="4">ATCC 23218 / DSM 43111 / CIP 107115 / JCM 7437 / KCTC 9190 / NBRC 14626 / NCTC 10488 / NRRL B-5397 / IMRU 509</strain>
    </source>
</reference>
<sequence>MAGELERLLAGTRVRLRPGGYVFTTVPDRASLPEGVRPVVTVAEDEALTVVCPREEADAAGLPHDDALAWITLEAPAGAQAVALVAAVAAALTGAGLPCDVVSGFHHDHVFVPEEAGERAVAVLRALLGSEGGC</sequence>
<dbReference type="InterPro" id="IPR027795">
    <property type="entry name" value="CASTOR_ACT_dom"/>
</dbReference>